<dbReference type="EMBL" id="DF973112">
    <property type="protein sequence ID" value="GAU10947.1"/>
    <property type="molecule type" value="Genomic_DNA"/>
</dbReference>
<sequence length="81" mass="9583">MAETLKIHLIRRLINRMTLEVMSEYSRVELETEIICLLYLDWIGDPRNMINPIVENVSMTADKLRKDRAIMHACFWFAKGD</sequence>
<keyword evidence="2" id="KW-1185">Reference proteome</keyword>
<accession>A0A2Z6LJJ4</accession>
<proteinExistence type="predicted"/>
<organism evidence="1 2">
    <name type="scientific">Trifolium subterraneum</name>
    <name type="common">Subterranean clover</name>
    <dbReference type="NCBI Taxonomy" id="3900"/>
    <lineage>
        <taxon>Eukaryota</taxon>
        <taxon>Viridiplantae</taxon>
        <taxon>Streptophyta</taxon>
        <taxon>Embryophyta</taxon>
        <taxon>Tracheophyta</taxon>
        <taxon>Spermatophyta</taxon>
        <taxon>Magnoliopsida</taxon>
        <taxon>eudicotyledons</taxon>
        <taxon>Gunneridae</taxon>
        <taxon>Pentapetalae</taxon>
        <taxon>rosids</taxon>
        <taxon>fabids</taxon>
        <taxon>Fabales</taxon>
        <taxon>Fabaceae</taxon>
        <taxon>Papilionoideae</taxon>
        <taxon>50 kb inversion clade</taxon>
        <taxon>NPAAA clade</taxon>
        <taxon>Hologalegina</taxon>
        <taxon>IRL clade</taxon>
        <taxon>Trifolieae</taxon>
        <taxon>Trifolium</taxon>
    </lineage>
</organism>
<evidence type="ECO:0000313" key="1">
    <source>
        <dbReference type="EMBL" id="GAU10947.1"/>
    </source>
</evidence>
<reference evidence="2" key="1">
    <citation type="journal article" date="2017" name="Front. Plant Sci.">
        <title>Climate Clever Clovers: New Paradigm to Reduce the Environmental Footprint of Ruminants by Breeding Low Methanogenic Forages Utilizing Haplotype Variation.</title>
        <authorList>
            <person name="Kaur P."/>
            <person name="Appels R."/>
            <person name="Bayer P.E."/>
            <person name="Keeble-Gagnere G."/>
            <person name="Wang J."/>
            <person name="Hirakawa H."/>
            <person name="Shirasawa K."/>
            <person name="Vercoe P."/>
            <person name="Stefanova K."/>
            <person name="Durmic Z."/>
            <person name="Nichols P."/>
            <person name="Revell C."/>
            <person name="Isobe S.N."/>
            <person name="Edwards D."/>
            <person name="Erskine W."/>
        </authorList>
    </citation>
    <scope>NUCLEOTIDE SEQUENCE [LARGE SCALE GENOMIC DNA]</scope>
    <source>
        <strain evidence="2">cv. Daliak</strain>
    </source>
</reference>
<protein>
    <submittedName>
        <fullName evidence="1">Uncharacterized protein</fullName>
    </submittedName>
</protein>
<name>A0A2Z6LJJ4_TRISU</name>
<dbReference type="AlphaFoldDB" id="A0A2Z6LJJ4"/>
<gene>
    <name evidence="1" type="ORF">TSUD_112410</name>
</gene>
<dbReference type="Proteomes" id="UP000242715">
    <property type="component" value="Unassembled WGS sequence"/>
</dbReference>
<evidence type="ECO:0000313" key="2">
    <source>
        <dbReference type="Proteomes" id="UP000242715"/>
    </source>
</evidence>